<evidence type="ECO:0000256" key="1">
    <source>
        <dbReference type="ARBA" id="ARBA00022614"/>
    </source>
</evidence>
<evidence type="ECO:0000313" key="4">
    <source>
        <dbReference type="EMBL" id="KAL3504197.1"/>
    </source>
</evidence>
<reference evidence="4 5" key="1">
    <citation type="submission" date="2024-11" db="EMBL/GenBank/DDBJ databases">
        <title>A near-complete genome assembly of Cinchona calisaya.</title>
        <authorList>
            <person name="Lian D.C."/>
            <person name="Zhao X.W."/>
            <person name="Wei L."/>
        </authorList>
    </citation>
    <scope>NUCLEOTIDE SEQUENCE [LARGE SCALE GENOMIC DNA]</scope>
    <source>
        <tissue evidence="4">Nenye</tissue>
    </source>
</reference>
<keyword evidence="2" id="KW-0677">Repeat</keyword>
<dbReference type="InterPro" id="IPR013210">
    <property type="entry name" value="LRR_N_plant-typ"/>
</dbReference>
<protein>
    <recommendedName>
        <fullName evidence="3">Leucine-rich repeat-containing N-terminal plant-type domain-containing protein</fullName>
    </recommendedName>
</protein>
<dbReference type="Pfam" id="PF08263">
    <property type="entry name" value="LRRNT_2"/>
    <property type="match status" value="1"/>
</dbReference>
<dbReference type="Gene3D" id="3.80.10.10">
    <property type="entry name" value="Ribonuclease Inhibitor"/>
    <property type="match status" value="1"/>
</dbReference>
<organism evidence="4 5">
    <name type="scientific">Cinchona calisaya</name>
    <dbReference type="NCBI Taxonomy" id="153742"/>
    <lineage>
        <taxon>Eukaryota</taxon>
        <taxon>Viridiplantae</taxon>
        <taxon>Streptophyta</taxon>
        <taxon>Embryophyta</taxon>
        <taxon>Tracheophyta</taxon>
        <taxon>Spermatophyta</taxon>
        <taxon>Magnoliopsida</taxon>
        <taxon>eudicotyledons</taxon>
        <taxon>Gunneridae</taxon>
        <taxon>Pentapetalae</taxon>
        <taxon>asterids</taxon>
        <taxon>lamiids</taxon>
        <taxon>Gentianales</taxon>
        <taxon>Rubiaceae</taxon>
        <taxon>Cinchonoideae</taxon>
        <taxon>Cinchoneae</taxon>
        <taxon>Cinchona</taxon>
    </lineage>
</organism>
<keyword evidence="1" id="KW-0433">Leucine-rich repeat</keyword>
<comment type="caution">
    <text evidence="4">The sequence shown here is derived from an EMBL/GenBank/DDBJ whole genome shotgun (WGS) entry which is preliminary data.</text>
</comment>
<evidence type="ECO:0000259" key="3">
    <source>
        <dbReference type="Pfam" id="PF08263"/>
    </source>
</evidence>
<sequence>MHSIQTEKIAEAGSEVAALLSWKSSFDTKSQSLLSSWAGGNPCNDNWVGIGCNKVGRVVNINLTSYAITDTLRNLNFSSFPYLTSILTTPFMGPSLQKSLTFF</sequence>
<proteinExistence type="predicted"/>
<keyword evidence="5" id="KW-1185">Reference proteome</keyword>
<evidence type="ECO:0000313" key="5">
    <source>
        <dbReference type="Proteomes" id="UP001630127"/>
    </source>
</evidence>
<gene>
    <name evidence="4" type="ORF">ACH5RR_034038</name>
</gene>
<dbReference type="InterPro" id="IPR032675">
    <property type="entry name" value="LRR_dom_sf"/>
</dbReference>
<feature type="domain" description="Leucine-rich repeat-containing N-terminal plant-type" evidence="3">
    <location>
        <begin position="14"/>
        <end position="53"/>
    </location>
</feature>
<dbReference type="Proteomes" id="UP001630127">
    <property type="component" value="Unassembled WGS sequence"/>
</dbReference>
<accession>A0ABD2YEA3</accession>
<evidence type="ECO:0000256" key="2">
    <source>
        <dbReference type="ARBA" id="ARBA00022737"/>
    </source>
</evidence>
<dbReference type="EMBL" id="JBJUIK010000014">
    <property type="protein sequence ID" value="KAL3504197.1"/>
    <property type="molecule type" value="Genomic_DNA"/>
</dbReference>
<dbReference type="AlphaFoldDB" id="A0ABD2YEA3"/>
<name>A0ABD2YEA3_9GENT</name>